<sequence length="649" mass="70977">MEQKSEVKLARTLGLGSIILLGVGALLGGGIFTLLGPAAGLSGPGLFIAMLLGAGLAFLNLQMYIALGTTFPEAGGGYLWVKKGLGDFQGFLAGWTSWFAHGAAAGLYALSFGYYAFETFRFFGGTVDVPDNLLAIEKIIGAIVVVILGFVNWRGAKSSRFAGNILDTILVGILATFILAGAFKIFSEPAQSFSQYSPLLPNGFLGIIGAAALFYIAFEGSEIQVQTGEETKDPKRSLKYGLLWSWAIVSTIYILISLVIMGATRDGGPIGGVLANWGEGAIVRAATSFMPFGTFLMLLGGLLANLGALNATIYSCSRVAFALARDKNIWSRLANIHLKYLSPHLAVIISTILIALTVIFLPLLDVAALASLLFILLFLQLNIAGINIHYKWPDTQWNYKVPFFPILPLVAIAAYTLLAFTMLQVNLNAWIIVIFWTLLGFINYFAYSKTKSRESFETGIVYEEAFRIGPKTGKRILMPIAPHLSLDEIKNLAEIAFVLTSKYDGELVIVTVHEIHHALPLDQSMIHPDLIAKEKEIFNQLQQWVAKYNQKTGPEVKDINFHSLILIGRDVVDVILEVIKMEDCDLLMLNWSGYRDGLNVILSRKIDRILRESKCDLLVVKNPMPPKSIAIAVNPKSIGPYHELIGELA</sequence>
<evidence type="ECO:0000256" key="3">
    <source>
        <dbReference type="ARBA" id="ARBA00022692"/>
    </source>
</evidence>
<feature type="transmembrane region" description="Helical" evidence="6">
    <location>
        <begin position="370"/>
        <end position="390"/>
    </location>
</feature>
<protein>
    <recommendedName>
        <fullName evidence="7">UspA domain-containing protein</fullName>
    </recommendedName>
</protein>
<dbReference type="AlphaFoldDB" id="A0A1G1ZRY8"/>
<feature type="domain" description="UspA" evidence="7">
    <location>
        <begin position="475"/>
        <end position="621"/>
    </location>
</feature>
<evidence type="ECO:0000256" key="6">
    <source>
        <dbReference type="SAM" id="Phobius"/>
    </source>
</evidence>
<feature type="transmembrane region" description="Helical" evidence="6">
    <location>
        <begin position="92"/>
        <end position="115"/>
    </location>
</feature>
<feature type="transmembrane region" description="Helical" evidence="6">
    <location>
        <begin position="12"/>
        <end position="35"/>
    </location>
</feature>
<evidence type="ECO:0000259" key="7">
    <source>
        <dbReference type="Pfam" id="PF00582"/>
    </source>
</evidence>
<accession>A0A1G1ZRY8</accession>
<comment type="caution">
    <text evidence="8">The sequence shown here is derived from an EMBL/GenBank/DDBJ whole genome shotgun (WGS) entry which is preliminary data.</text>
</comment>
<dbReference type="EMBL" id="MHJL01000028">
    <property type="protein sequence ID" value="OGY67241.1"/>
    <property type="molecule type" value="Genomic_DNA"/>
</dbReference>
<feature type="transmembrane region" description="Helical" evidence="6">
    <location>
        <begin position="165"/>
        <end position="187"/>
    </location>
</feature>
<keyword evidence="4 6" id="KW-1133">Transmembrane helix</keyword>
<evidence type="ECO:0000313" key="8">
    <source>
        <dbReference type="EMBL" id="OGY67241.1"/>
    </source>
</evidence>
<evidence type="ECO:0000256" key="4">
    <source>
        <dbReference type="ARBA" id="ARBA00022989"/>
    </source>
</evidence>
<dbReference type="Proteomes" id="UP000177690">
    <property type="component" value="Unassembled WGS sequence"/>
</dbReference>
<evidence type="ECO:0000256" key="5">
    <source>
        <dbReference type="ARBA" id="ARBA00023136"/>
    </source>
</evidence>
<feature type="transmembrane region" description="Helical" evidence="6">
    <location>
        <begin position="47"/>
        <end position="71"/>
    </location>
</feature>
<comment type="subcellular location">
    <subcellularLocation>
        <location evidence="1">Cell membrane</location>
        <topology evidence="1">Multi-pass membrane protein</topology>
    </subcellularLocation>
</comment>
<dbReference type="Gene3D" id="3.40.50.12370">
    <property type="match status" value="1"/>
</dbReference>
<organism evidence="8 9">
    <name type="scientific">Candidatus Harrisonbacteria bacterium RIFCSPLOWO2_02_FULL_41_13b</name>
    <dbReference type="NCBI Taxonomy" id="1798409"/>
    <lineage>
        <taxon>Bacteria</taxon>
        <taxon>Candidatus Harrisoniibacteriota</taxon>
    </lineage>
</organism>
<feature type="transmembrane region" description="Helical" evidence="6">
    <location>
        <begin position="429"/>
        <end position="447"/>
    </location>
</feature>
<feature type="transmembrane region" description="Helical" evidence="6">
    <location>
        <begin position="402"/>
        <end position="423"/>
    </location>
</feature>
<evidence type="ECO:0000256" key="1">
    <source>
        <dbReference type="ARBA" id="ARBA00004651"/>
    </source>
</evidence>
<dbReference type="Pfam" id="PF13520">
    <property type="entry name" value="AA_permease_2"/>
    <property type="match status" value="1"/>
</dbReference>
<dbReference type="GO" id="GO:0022857">
    <property type="term" value="F:transmembrane transporter activity"/>
    <property type="evidence" value="ECO:0007669"/>
    <property type="project" value="InterPro"/>
</dbReference>
<evidence type="ECO:0000313" key="9">
    <source>
        <dbReference type="Proteomes" id="UP000177690"/>
    </source>
</evidence>
<name>A0A1G1ZRY8_9BACT</name>
<dbReference type="InterPro" id="IPR002293">
    <property type="entry name" value="AA/rel_permease1"/>
</dbReference>
<evidence type="ECO:0000256" key="2">
    <source>
        <dbReference type="ARBA" id="ARBA00022475"/>
    </source>
</evidence>
<dbReference type="CDD" id="cd00293">
    <property type="entry name" value="USP-like"/>
    <property type="match status" value="1"/>
</dbReference>
<dbReference type="Pfam" id="PF00582">
    <property type="entry name" value="Usp"/>
    <property type="match status" value="1"/>
</dbReference>
<feature type="transmembrane region" description="Helical" evidence="6">
    <location>
        <begin position="345"/>
        <end position="364"/>
    </location>
</feature>
<feature type="transmembrane region" description="Helical" evidence="6">
    <location>
        <begin position="135"/>
        <end position="153"/>
    </location>
</feature>
<feature type="transmembrane region" description="Helical" evidence="6">
    <location>
        <begin position="199"/>
        <end position="218"/>
    </location>
</feature>
<keyword evidence="5 6" id="KW-0472">Membrane</keyword>
<gene>
    <name evidence="8" type="ORF">A3I24_02355</name>
</gene>
<dbReference type="InterPro" id="IPR006016">
    <property type="entry name" value="UspA"/>
</dbReference>
<dbReference type="InterPro" id="IPR050367">
    <property type="entry name" value="APC_superfamily"/>
</dbReference>
<dbReference type="PANTHER" id="PTHR42770">
    <property type="entry name" value="AMINO ACID TRANSPORTER-RELATED"/>
    <property type="match status" value="1"/>
</dbReference>
<dbReference type="SUPFAM" id="SSF52402">
    <property type="entry name" value="Adenine nucleotide alpha hydrolases-like"/>
    <property type="match status" value="1"/>
</dbReference>
<dbReference type="PANTHER" id="PTHR42770:SF11">
    <property type="entry name" value="INNER MEMBRANE TRANSPORT PROTEIN YBAT"/>
    <property type="match status" value="1"/>
</dbReference>
<feature type="non-terminal residue" evidence="8">
    <location>
        <position position="649"/>
    </location>
</feature>
<keyword evidence="2" id="KW-1003">Cell membrane</keyword>
<dbReference type="Gene3D" id="1.20.1740.10">
    <property type="entry name" value="Amino acid/polyamine transporter I"/>
    <property type="match status" value="1"/>
</dbReference>
<proteinExistence type="predicted"/>
<dbReference type="GO" id="GO:0005886">
    <property type="term" value="C:plasma membrane"/>
    <property type="evidence" value="ECO:0007669"/>
    <property type="project" value="UniProtKB-SubCell"/>
</dbReference>
<feature type="transmembrane region" description="Helical" evidence="6">
    <location>
        <begin position="238"/>
        <end position="261"/>
    </location>
</feature>
<keyword evidence="3 6" id="KW-0812">Transmembrane</keyword>
<reference evidence="8 9" key="1">
    <citation type="journal article" date="2016" name="Nat. Commun.">
        <title>Thousands of microbial genomes shed light on interconnected biogeochemical processes in an aquifer system.</title>
        <authorList>
            <person name="Anantharaman K."/>
            <person name="Brown C.T."/>
            <person name="Hug L.A."/>
            <person name="Sharon I."/>
            <person name="Castelle C.J."/>
            <person name="Probst A.J."/>
            <person name="Thomas B.C."/>
            <person name="Singh A."/>
            <person name="Wilkins M.J."/>
            <person name="Karaoz U."/>
            <person name="Brodie E.L."/>
            <person name="Williams K.H."/>
            <person name="Hubbard S.S."/>
            <person name="Banfield J.F."/>
        </authorList>
    </citation>
    <scope>NUCLEOTIDE SEQUENCE [LARGE SCALE GENOMIC DNA]</scope>
</reference>
<dbReference type="STRING" id="1798409.A3I24_02355"/>